<dbReference type="Proteomes" id="UP000653305">
    <property type="component" value="Unassembled WGS sequence"/>
</dbReference>
<dbReference type="PANTHER" id="PTHR37744">
    <property type="entry name" value="STAR LIPID TRANSFER-LIKE PROTEIN"/>
    <property type="match status" value="1"/>
</dbReference>
<organism evidence="2 3">
    <name type="scientific">Phtheirospermum japonicum</name>
    <dbReference type="NCBI Taxonomy" id="374723"/>
    <lineage>
        <taxon>Eukaryota</taxon>
        <taxon>Viridiplantae</taxon>
        <taxon>Streptophyta</taxon>
        <taxon>Embryophyta</taxon>
        <taxon>Tracheophyta</taxon>
        <taxon>Spermatophyta</taxon>
        <taxon>Magnoliopsida</taxon>
        <taxon>eudicotyledons</taxon>
        <taxon>Gunneridae</taxon>
        <taxon>Pentapetalae</taxon>
        <taxon>asterids</taxon>
        <taxon>lamiids</taxon>
        <taxon>Lamiales</taxon>
        <taxon>Orobanchaceae</taxon>
        <taxon>Orobanchaceae incertae sedis</taxon>
        <taxon>Phtheirospermum</taxon>
    </lineage>
</organism>
<gene>
    <name evidence="2" type="ORF">PHJA_000691300</name>
</gene>
<comment type="caution">
    <text evidence="2">The sequence shown here is derived from an EMBL/GenBank/DDBJ whole genome shotgun (WGS) entry which is preliminary data.</text>
</comment>
<feature type="transmembrane region" description="Helical" evidence="1">
    <location>
        <begin position="99"/>
        <end position="127"/>
    </location>
</feature>
<dbReference type="PANTHER" id="PTHR37744:SF1">
    <property type="entry name" value="STAR LIPID TRANSFER-LIKE PROTEIN"/>
    <property type="match status" value="1"/>
</dbReference>
<evidence type="ECO:0000256" key="1">
    <source>
        <dbReference type="SAM" id="Phobius"/>
    </source>
</evidence>
<accession>A0A830BEV0</accession>
<feature type="non-terminal residue" evidence="2">
    <location>
        <position position="1"/>
    </location>
</feature>
<reference evidence="2" key="1">
    <citation type="submission" date="2020-07" db="EMBL/GenBank/DDBJ databases">
        <title>Ethylene signaling mediates host invasion by parasitic plants.</title>
        <authorList>
            <person name="Yoshida S."/>
        </authorList>
    </citation>
    <scope>NUCLEOTIDE SEQUENCE</scope>
    <source>
        <strain evidence="2">Okayama</strain>
    </source>
</reference>
<evidence type="ECO:0000313" key="3">
    <source>
        <dbReference type="Proteomes" id="UP000653305"/>
    </source>
</evidence>
<keyword evidence="1" id="KW-1133">Transmembrane helix</keyword>
<keyword evidence="3" id="KW-1185">Reference proteome</keyword>
<dbReference type="OrthoDB" id="1690282at2759"/>
<protein>
    <submittedName>
        <fullName evidence="2">Uncharacterized protein</fullName>
    </submittedName>
</protein>
<dbReference type="AlphaFoldDB" id="A0A830BEV0"/>
<evidence type="ECO:0000313" key="2">
    <source>
        <dbReference type="EMBL" id="GFP85476.1"/>
    </source>
</evidence>
<feature type="transmembrane region" description="Helical" evidence="1">
    <location>
        <begin position="67"/>
        <end position="87"/>
    </location>
</feature>
<name>A0A830BEV0_9LAMI</name>
<proteinExistence type="predicted"/>
<keyword evidence="1" id="KW-0472">Membrane</keyword>
<dbReference type="EMBL" id="BMAC01000106">
    <property type="protein sequence ID" value="GFP85476.1"/>
    <property type="molecule type" value="Genomic_DNA"/>
</dbReference>
<keyword evidence="1" id="KW-0812">Transmembrane</keyword>
<sequence>HLCNQKGPRRRIDLHALQGLLHHFPLRRLSEILSVHGYCWWAAASTAKLGLGISTIRRGHAGESTFMPFKAFSVASLFVGVAASAAVNQVSGDRAHGNYIFIFLKFSQSPLCIYRCFLFVLCMHFFFKLCMQVAYSIGKKIQYHCPGFLPKRCKAIEILF</sequence>